<evidence type="ECO:0000313" key="2">
    <source>
        <dbReference type="WBParaSite" id="PS1159_v2.g6203.t1"/>
    </source>
</evidence>
<evidence type="ECO:0000313" key="1">
    <source>
        <dbReference type="Proteomes" id="UP000887580"/>
    </source>
</evidence>
<dbReference type="WBParaSite" id="PS1159_v2.g6203.t1">
    <property type="protein sequence ID" value="PS1159_v2.g6203.t1"/>
    <property type="gene ID" value="PS1159_v2.g6203"/>
</dbReference>
<protein>
    <submittedName>
        <fullName evidence="2">Uncharacterized protein</fullName>
    </submittedName>
</protein>
<proteinExistence type="predicted"/>
<reference evidence="2" key="1">
    <citation type="submission" date="2022-11" db="UniProtKB">
        <authorList>
            <consortium name="WormBaseParasite"/>
        </authorList>
    </citation>
    <scope>IDENTIFICATION</scope>
</reference>
<name>A0AC35GKP6_9BILA</name>
<dbReference type="Proteomes" id="UP000887580">
    <property type="component" value="Unplaced"/>
</dbReference>
<sequence>MPYFFRIGSEQPIPTFKFNFGAICKNAKFELYLNLKPECQVSLHLSENGFSVSTKITPNIDFNGLPSLMVFGEKYVSVKIVSPLAIKSLEICELPNEPDVPLDQFVLQIAPNGDVQECKKAEIVLLNSNMIHGTEVLIDRSKIVDSINATTESENNSTLASIVTTPKSVESAEFAWWWIVVGGILFFGIIVGIIVFIFCIRRRRQQKKKLPPVESIVEDEEIGRITIETKTALSPEKLSKEMKPKIVGKEKKEKPTKKKAAAKGNKKPPKSIEKPKSELPSQSAEPSEQQQSPKSLKPASRKNREPPLSILPKPLRNLQFQKPTKKKAAAKGNKKTPKSIEKPKSELSSQSAEPSKQQQPPKSLKPASRKNREPPPPTNLPKPLRNLQFRSMYGR</sequence>
<organism evidence="1 2">
    <name type="scientific">Panagrolaimus sp. PS1159</name>
    <dbReference type="NCBI Taxonomy" id="55785"/>
    <lineage>
        <taxon>Eukaryota</taxon>
        <taxon>Metazoa</taxon>
        <taxon>Ecdysozoa</taxon>
        <taxon>Nematoda</taxon>
        <taxon>Chromadorea</taxon>
        <taxon>Rhabditida</taxon>
        <taxon>Tylenchina</taxon>
        <taxon>Panagrolaimomorpha</taxon>
        <taxon>Panagrolaimoidea</taxon>
        <taxon>Panagrolaimidae</taxon>
        <taxon>Panagrolaimus</taxon>
    </lineage>
</organism>
<accession>A0AC35GKP6</accession>